<keyword evidence="12" id="KW-0012">Acyltransferase</keyword>
<comment type="similarity">
    <text evidence="3 10">Belongs to the alpha-IPM synthase/homocitrate synthase family. LeuA type 2 subfamily.</text>
</comment>
<reference evidence="12 13" key="1">
    <citation type="submission" date="2022-10" db="EMBL/GenBank/DDBJ databases">
        <title>Luteolibacter flavescens strain MCCC 1K03193, whole genome shotgun sequencing project.</title>
        <authorList>
            <person name="Zhao G."/>
            <person name="Shen L."/>
        </authorList>
    </citation>
    <scope>NUCLEOTIDE SEQUENCE [LARGE SCALE GENOMIC DNA]</scope>
    <source>
        <strain evidence="12 13">MCCC 1K03193</strain>
    </source>
</reference>
<dbReference type="InterPro" id="IPR005668">
    <property type="entry name" value="IPM_Synthase"/>
</dbReference>
<name>A0ABT3FV85_9BACT</name>
<accession>A0ABT3FV85</accession>
<dbReference type="InterPro" id="IPR054692">
    <property type="entry name" value="LeuA-like_post-cat"/>
</dbReference>
<feature type="binding site" evidence="10">
    <location>
        <position position="281"/>
    </location>
    <ligand>
        <name>Mg(2+)</name>
        <dbReference type="ChEBI" id="CHEBI:18420"/>
    </ligand>
</feature>
<dbReference type="Pfam" id="PF08502">
    <property type="entry name" value="LeuA_dimer"/>
    <property type="match status" value="1"/>
</dbReference>
<comment type="catalytic activity">
    <reaction evidence="1 10">
        <text>3-methyl-2-oxobutanoate + acetyl-CoA + H2O = (2S)-2-isopropylmalate + CoA + H(+)</text>
        <dbReference type="Rhea" id="RHEA:21524"/>
        <dbReference type="ChEBI" id="CHEBI:1178"/>
        <dbReference type="ChEBI" id="CHEBI:11851"/>
        <dbReference type="ChEBI" id="CHEBI:15377"/>
        <dbReference type="ChEBI" id="CHEBI:15378"/>
        <dbReference type="ChEBI" id="CHEBI:57287"/>
        <dbReference type="ChEBI" id="CHEBI:57288"/>
        <dbReference type="EC" id="2.3.3.13"/>
    </reaction>
</comment>
<dbReference type="RefSeq" id="WP_264503442.1">
    <property type="nucleotide sequence ID" value="NZ_JAPDDS010000018.1"/>
</dbReference>
<feature type="domain" description="Pyruvate carboxyltransferase" evidence="11">
    <location>
        <begin position="31"/>
        <end position="306"/>
    </location>
</feature>
<dbReference type="PROSITE" id="PS00816">
    <property type="entry name" value="AIPM_HOMOCIT_SYNTH_2"/>
    <property type="match status" value="1"/>
</dbReference>
<dbReference type="GO" id="GO:0003852">
    <property type="term" value="F:2-isopropylmalate synthase activity"/>
    <property type="evidence" value="ECO:0007669"/>
    <property type="project" value="UniProtKB-EC"/>
</dbReference>
<dbReference type="PANTHER" id="PTHR46911">
    <property type="match status" value="1"/>
</dbReference>
<keyword evidence="10" id="KW-0460">Magnesium</keyword>
<evidence type="ECO:0000256" key="9">
    <source>
        <dbReference type="ARBA" id="ARBA00023304"/>
    </source>
</evidence>
<evidence type="ECO:0000313" key="13">
    <source>
        <dbReference type="Proteomes" id="UP001207930"/>
    </source>
</evidence>
<comment type="pathway">
    <text evidence="2 10">Amino-acid biosynthesis; L-leucine biosynthesis; L-leucine from 3-methyl-2-oxobutanoate: step 1/4.</text>
</comment>
<dbReference type="Gene3D" id="3.20.20.70">
    <property type="entry name" value="Aldolase class I"/>
    <property type="match status" value="1"/>
</dbReference>
<sequence>MKTASISKYRPFPPVQLPDRTWPDQIITTAPIWCSVDLRDGNQALPQPMSVEEKLEFFDVLCRVGFKQIEIGFPSAADTEFTFCRRLIEENRIPEDVTIQILVQTREHLIRRSFEAIAGAKKAIVHIYNSTSPLQRRVTFSDASREDIRQLAIDGAKLVKELAPTIPQTEVILQYSPESFSDTELDFAAEICNAVIDVWEPTPEKKMIVNLPDTVQWTTPNIHADMIEWMCRHLKNRESLIVSLHTHNDRGTGTAATELGLMAGADRVEGTLFGNGERTGNLDIINVALNMNGHGIETGLDFSDLTSLRQVYEKVTRMTVGERHPYAGELVFTAFSGSHQDAIKKGLDRREKEVQAAPDLAWGVPYLTIDPQDIGRSYEAIIRINSQSGKGGIAYILDREHGLDLPKTMHPQVGKRIYDLADELGRELTADEIRDAFYRLFANVEQPLSVKDYELFHHTTERGQVACTATIGLYGEERKIHGLGNGPINAFVQAMQASGMKDFKVTDYRSHAVRGGSDASAAAYVQVQHDDGRILWGCGIDPSIEMAGLKALVTGWNLLRA</sequence>
<dbReference type="InterPro" id="IPR013785">
    <property type="entry name" value="Aldolase_TIM"/>
</dbReference>
<dbReference type="Pfam" id="PF00682">
    <property type="entry name" value="HMGL-like"/>
    <property type="match status" value="1"/>
</dbReference>
<gene>
    <name evidence="10 12" type="primary">leuA</name>
    <name evidence="12" type="ORF">OKA04_22315</name>
</gene>
<dbReference type="PROSITE" id="PS50991">
    <property type="entry name" value="PYR_CT"/>
    <property type="match status" value="1"/>
</dbReference>
<dbReference type="EC" id="2.3.3.13" evidence="4 10"/>
<feature type="binding site" evidence="10">
    <location>
        <position position="245"/>
    </location>
    <ligand>
        <name>Mg(2+)</name>
        <dbReference type="ChEBI" id="CHEBI:18420"/>
    </ligand>
</feature>
<dbReference type="SUPFAM" id="SSF110921">
    <property type="entry name" value="2-isopropylmalate synthase LeuA, allosteric (dimerisation) domain"/>
    <property type="match status" value="1"/>
</dbReference>
<evidence type="ECO:0000256" key="10">
    <source>
        <dbReference type="HAMAP-Rule" id="MF_00572"/>
    </source>
</evidence>
<feature type="region of interest" description="Regulatory domain" evidence="10">
    <location>
        <begin position="444"/>
        <end position="561"/>
    </location>
</feature>
<dbReference type="PANTHER" id="PTHR46911:SF1">
    <property type="entry name" value="2-ISOPROPYLMALATE SYNTHASE"/>
    <property type="match status" value="1"/>
</dbReference>
<feature type="binding site" evidence="10">
    <location>
        <position position="40"/>
    </location>
    <ligand>
        <name>Mg(2+)</name>
        <dbReference type="ChEBI" id="CHEBI:18420"/>
    </ligand>
</feature>
<evidence type="ECO:0000256" key="1">
    <source>
        <dbReference type="ARBA" id="ARBA00000064"/>
    </source>
</evidence>
<dbReference type="Pfam" id="PF22615">
    <property type="entry name" value="IPMS_D2"/>
    <property type="match status" value="1"/>
</dbReference>
<dbReference type="NCBIfam" id="NF002991">
    <property type="entry name" value="PRK03739.1"/>
    <property type="match status" value="1"/>
</dbReference>
<dbReference type="InterPro" id="IPR039371">
    <property type="entry name" value="LeuA_N_DRE-TIM"/>
</dbReference>
<evidence type="ECO:0000256" key="7">
    <source>
        <dbReference type="ARBA" id="ARBA00022679"/>
    </source>
</evidence>
<dbReference type="SUPFAM" id="SSF89000">
    <property type="entry name" value="post-HMGL domain-like"/>
    <property type="match status" value="1"/>
</dbReference>
<dbReference type="InterPro" id="IPR013709">
    <property type="entry name" value="2-isopropylmalate_synth_dimer"/>
</dbReference>
<dbReference type="Proteomes" id="UP001207930">
    <property type="component" value="Unassembled WGS sequence"/>
</dbReference>
<evidence type="ECO:0000256" key="5">
    <source>
        <dbReference type="ARBA" id="ARBA00022430"/>
    </source>
</evidence>
<evidence type="ECO:0000256" key="4">
    <source>
        <dbReference type="ARBA" id="ARBA00012973"/>
    </source>
</evidence>
<evidence type="ECO:0000313" key="12">
    <source>
        <dbReference type="EMBL" id="MCW1887487.1"/>
    </source>
</evidence>
<dbReference type="SUPFAM" id="SSF51569">
    <property type="entry name" value="Aldolase"/>
    <property type="match status" value="1"/>
</dbReference>
<evidence type="ECO:0000256" key="6">
    <source>
        <dbReference type="ARBA" id="ARBA00022605"/>
    </source>
</evidence>
<dbReference type="HAMAP" id="MF_00572">
    <property type="entry name" value="LeuA_type2"/>
    <property type="match status" value="1"/>
</dbReference>
<proteinExistence type="inferred from homology"/>
<dbReference type="InterPro" id="IPR036230">
    <property type="entry name" value="LeuA_allosteric_dom_sf"/>
</dbReference>
<dbReference type="NCBIfam" id="TIGR00970">
    <property type="entry name" value="leuA_yeast"/>
    <property type="match status" value="1"/>
</dbReference>
<comment type="function">
    <text evidence="10">Catalyzes the condensation of the acetyl group of acetyl-CoA with 3-methyl-2-oxobutanoate (2-ketoisovalerate) to form 3-carboxy-3-hydroxy-4-methylpentanoate (2-isopropylmalate).</text>
</comment>
<keyword evidence="7 10" id="KW-0808">Transferase</keyword>
<keyword evidence="10" id="KW-0963">Cytoplasm</keyword>
<dbReference type="EMBL" id="JAPDDS010000018">
    <property type="protein sequence ID" value="MCW1887487.1"/>
    <property type="molecule type" value="Genomic_DNA"/>
</dbReference>
<comment type="cofactor">
    <cofactor evidence="10">
        <name>Mg(2+)</name>
        <dbReference type="ChEBI" id="CHEBI:18420"/>
    </cofactor>
</comment>
<dbReference type="PROSITE" id="PS00815">
    <property type="entry name" value="AIPM_HOMOCIT_SYNTH_1"/>
    <property type="match status" value="1"/>
</dbReference>
<keyword evidence="6 10" id="KW-0028">Amino-acid biosynthesis</keyword>
<evidence type="ECO:0000259" key="11">
    <source>
        <dbReference type="PROSITE" id="PS50991"/>
    </source>
</evidence>
<comment type="subunit">
    <text evidence="10">Homodimer.</text>
</comment>
<evidence type="ECO:0000256" key="8">
    <source>
        <dbReference type="ARBA" id="ARBA00022723"/>
    </source>
</evidence>
<comment type="caution">
    <text evidence="12">The sequence shown here is derived from an EMBL/GenBank/DDBJ whole genome shotgun (WGS) entry which is preliminary data.</text>
</comment>
<dbReference type="InterPro" id="IPR002034">
    <property type="entry name" value="AIPM/Hcit_synth_CS"/>
</dbReference>
<keyword evidence="8 10" id="KW-0479">Metal-binding</keyword>
<keyword evidence="5 10" id="KW-0432">Leucine biosynthesis</keyword>
<dbReference type="InterPro" id="IPR000891">
    <property type="entry name" value="PYR_CT"/>
</dbReference>
<keyword evidence="9 10" id="KW-0100">Branched-chain amino acid biosynthesis</keyword>
<dbReference type="CDD" id="cd07942">
    <property type="entry name" value="DRE_TIM_LeuA"/>
    <property type="match status" value="1"/>
</dbReference>
<dbReference type="SMART" id="SM00917">
    <property type="entry name" value="LeuA_dimer"/>
    <property type="match status" value="1"/>
</dbReference>
<dbReference type="Gene3D" id="3.30.160.270">
    <property type="match status" value="1"/>
</dbReference>
<evidence type="ECO:0000256" key="3">
    <source>
        <dbReference type="ARBA" id="ARBA00009767"/>
    </source>
</evidence>
<comment type="subcellular location">
    <subcellularLocation>
        <location evidence="10">Cytoplasm</location>
    </subcellularLocation>
</comment>
<evidence type="ECO:0000256" key="2">
    <source>
        <dbReference type="ARBA" id="ARBA00004689"/>
    </source>
</evidence>
<protein>
    <recommendedName>
        <fullName evidence="4 10">2-isopropylmalate synthase</fullName>
        <ecNumber evidence="4 10">2.3.3.13</ecNumber>
    </recommendedName>
    <alternativeName>
        <fullName evidence="10">Alpha-IPM synthase</fullName>
    </alternativeName>
    <alternativeName>
        <fullName evidence="10">Alpha-isopropylmalate synthase</fullName>
    </alternativeName>
</protein>
<organism evidence="12 13">
    <name type="scientific">Luteolibacter flavescens</name>
    <dbReference type="NCBI Taxonomy" id="1859460"/>
    <lineage>
        <taxon>Bacteria</taxon>
        <taxon>Pseudomonadati</taxon>
        <taxon>Verrucomicrobiota</taxon>
        <taxon>Verrucomicrobiia</taxon>
        <taxon>Verrucomicrobiales</taxon>
        <taxon>Verrucomicrobiaceae</taxon>
        <taxon>Luteolibacter</taxon>
    </lineage>
</organism>
<keyword evidence="13" id="KW-1185">Reference proteome</keyword>
<feature type="binding site" evidence="10">
    <location>
        <position position="247"/>
    </location>
    <ligand>
        <name>Mg(2+)</name>
        <dbReference type="ChEBI" id="CHEBI:18420"/>
    </ligand>
</feature>